<dbReference type="AlphaFoldDB" id="A0A6N8F4E4"/>
<comment type="caution">
    <text evidence="1">The sequence shown here is derived from an EMBL/GenBank/DDBJ whole genome shotgun (WGS) entry which is preliminary data.</text>
</comment>
<dbReference type="Proteomes" id="UP000442469">
    <property type="component" value="Unassembled WGS sequence"/>
</dbReference>
<accession>A0A6N8F4E4</accession>
<protein>
    <submittedName>
        <fullName evidence="1">Uncharacterized protein</fullName>
    </submittedName>
</protein>
<evidence type="ECO:0000313" key="1">
    <source>
        <dbReference type="EMBL" id="MUG25332.1"/>
    </source>
</evidence>
<organism evidence="1 2">
    <name type="scientific">Paenibacillus macerans</name>
    <name type="common">Bacillus macerans</name>
    <dbReference type="NCBI Taxonomy" id="44252"/>
    <lineage>
        <taxon>Bacteria</taxon>
        <taxon>Bacillati</taxon>
        <taxon>Bacillota</taxon>
        <taxon>Bacilli</taxon>
        <taxon>Bacillales</taxon>
        <taxon>Paenibacillaceae</taxon>
        <taxon>Paenibacillus</taxon>
    </lineage>
</organism>
<dbReference type="EMBL" id="WNZZ01000024">
    <property type="protein sequence ID" value="MUG25332.1"/>
    <property type="molecule type" value="Genomic_DNA"/>
</dbReference>
<reference evidence="1 2" key="1">
    <citation type="submission" date="2019-11" db="EMBL/GenBank/DDBJ databases">
        <title>Draft genome sequences of five Paenibacillus species of dairy origin.</title>
        <authorList>
            <person name="Olajide A.M."/>
            <person name="Chen S."/>
            <person name="Lapointe G."/>
        </authorList>
    </citation>
    <scope>NUCLEOTIDE SEQUENCE [LARGE SCALE GENOMIC DNA]</scope>
    <source>
        <strain evidence="1 2">3CT49</strain>
    </source>
</reference>
<proteinExistence type="predicted"/>
<dbReference type="RefSeq" id="WP_155620994.1">
    <property type="nucleotide sequence ID" value="NZ_CP086393.1"/>
</dbReference>
<sequence>MQLFNFFTLTSSETKQLLTLDAARILTILNDKQKTAGRYWLSSRFMDIEKKPLSGKLASVTPLAPAFSIFVADSNDYKVNKCLNSPLCFLDSSDILGIEPFRFEMREEALHGGIVVTVASIIMEETLTTNNPALERS</sequence>
<gene>
    <name evidence="1" type="ORF">GNQ08_23475</name>
</gene>
<name>A0A6N8F4E4_PAEMA</name>
<evidence type="ECO:0000313" key="2">
    <source>
        <dbReference type="Proteomes" id="UP000442469"/>
    </source>
</evidence>